<feature type="transmembrane region" description="Helical" evidence="1">
    <location>
        <begin position="30"/>
        <end position="53"/>
    </location>
</feature>
<proteinExistence type="predicted"/>
<dbReference type="EMBL" id="LXQA010532119">
    <property type="protein sequence ID" value="MCI57614.1"/>
    <property type="molecule type" value="Genomic_DNA"/>
</dbReference>
<evidence type="ECO:0000313" key="2">
    <source>
        <dbReference type="EMBL" id="MCI57614.1"/>
    </source>
</evidence>
<dbReference type="Proteomes" id="UP000265520">
    <property type="component" value="Unassembled WGS sequence"/>
</dbReference>
<name>A0A392TAP1_9FABA</name>
<evidence type="ECO:0000313" key="3">
    <source>
        <dbReference type="Proteomes" id="UP000265520"/>
    </source>
</evidence>
<reference evidence="2 3" key="1">
    <citation type="journal article" date="2018" name="Front. Plant Sci.">
        <title>Red Clover (Trifolium pratense) and Zigzag Clover (T. medium) - A Picture of Genomic Similarities and Differences.</title>
        <authorList>
            <person name="Dluhosova J."/>
            <person name="Istvanek J."/>
            <person name="Nedelnik J."/>
            <person name="Repkova J."/>
        </authorList>
    </citation>
    <scope>NUCLEOTIDE SEQUENCE [LARGE SCALE GENOMIC DNA]</scope>
    <source>
        <strain evidence="3">cv. 10/8</strain>
        <tissue evidence="2">Leaf</tissue>
    </source>
</reference>
<protein>
    <submittedName>
        <fullName evidence="2">Uncharacterized protein</fullName>
    </submittedName>
</protein>
<accession>A0A392TAP1</accession>
<keyword evidence="3" id="KW-1185">Reference proteome</keyword>
<evidence type="ECO:0000256" key="1">
    <source>
        <dbReference type="SAM" id="Phobius"/>
    </source>
</evidence>
<organism evidence="2 3">
    <name type="scientific">Trifolium medium</name>
    <dbReference type="NCBI Taxonomy" id="97028"/>
    <lineage>
        <taxon>Eukaryota</taxon>
        <taxon>Viridiplantae</taxon>
        <taxon>Streptophyta</taxon>
        <taxon>Embryophyta</taxon>
        <taxon>Tracheophyta</taxon>
        <taxon>Spermatophyta</taxon>
        <taxon>Magnoliopsida</taxon>
        <taxon>eudicotyledons</taxon>
        <taxon>Gunneridae</taxon>
        <taxon>Pentapetalae</taxon>
        <taxon>rosids</taxon>
        <taxon>fabids</taxon>
        <taxon>Fabales</taxon>
        <taxon>Fabaceae</taxon>
        <taxon>Papilionoideae</taxon>
        <taxon>50 kb inversion clade</taxon>
        <taxon>NPAAA clade</taxon>
        <taxon>Hologalegina</taxon>
        <taxon>IRL clade</taxon>
        <taxon>Trifolieae</taxon>
        <taxon>Trifolium</taxon>
    </lineage>
</organism>
<comment type="caution">
    <text evidence="2">The sequence shown here is derived from an EMBL/GenBank/DDBJ whole genome shotgun (WGS) entry which is preliminary data.</text>
</comment>
<keyword evidence="1" id="KW-0812">Transmembrane</keyword>
<dbReference type="AlphaFoldDB" id="A0A392TAP1"/>
<keyword evidence="1" id="KW-1133">Transmembrane helix</keyword>
<keyword evidence="1" id="KW-0472">Membrane</keyword>
<sequence length="58" mass="6588">MLGAENLVLVELEYLVQQKVGYFVVQMNDVLVHVVVVVLAEFELFGLVEVVLVEFVHE</sequence>